<dbReference type="Gene3D" id="3.40.710.10">
    <property type="entry name" value="DD-peptidase/beta-lactamase superfamily"/>
    <property type="match status" value="1"/>
</dbReference>
<accession>A0A6H2H1C6</accession>
<dbReference type="AlphaFoldDB" id="A0A6H2H1C6"/>
<dbReference type="Pfam" id="PF00144">
    <property type="entry name" value="Beta-lactamase"/>
    <property type="match status" value="1"/>
</dbReference>
<dbReference type="InterPro" id="IPR050789">
    <property type="entry name" value="Diverse_Enzym_Activities"/>
</dbReference>
<feature type="domain" description="Beta-lactamase-related" evidence="1">
    <location>
        <begin position="22"/>
        <end position="377"/>
    </location>
</feature>
<reference evidence="2 3" key="1">
    <citation type="submission" date="2020-04" db="EMBL/GenBank/DDBJ databases">
        <title>Novel Paenibacillus strain UniB2 isolated from commercial digestive syrup.</title>
        <authorList>
            <person name="Thorat V."/>
            <person name="Kirdat K."/>
            <person name="Tiwarekar B."/>
            <person name="Yadav A."/>
        </authorList>
    </citation>
    <scope>NUCLEOTIDE SEQUENCE [LARGE SCALE GENOMIC DNA]</scope>
    <source>
        <strain evidence="2 3">UniB2</strain>
    </source>
</reference>
<dbReference type="PANTHER" id="PTHR43283">
    <property type="entry name" value="BETA-LACTAMASE-RELATED"/>
    <property type="match status" value="1"/>
</dbReference>
<name>A0A6H2H1C6_9BACL</name>
<dbReference type="InterPro" id="IPR012338">
    <property type="entry name" value="Beta-lactam/transpept-like"/>
</dbReference>
<dbReference type="RefSeq" id="WP_168909031.1">
    <property type="nucleotide sequence ID" value="NZ_CP051428.1"/>
</dbReference>
<proteinExistence type="predicted"/>
<evidence type="ECO:0000313" key="2">
    <source>
        <dbReference type="EMBL" id="QJC53493.1"/>
    </source>
</evidence>
<dbReference type="PANTHER" id="PTHR43283:SF3">
    <property type="entry name" value="BETA-LACTAMASE FAMILY PROTEIN (AFU_ORTHOLOGUE AFUA_5G07500)"/>
    <property type="match status" value="1"/>
</dbReference>
<dbReference type="EMBL" id="CP051428">
    <property type="protein sequence ID" value="QJC53493.1"/>
    <property type="molecule type" value="Genomic_DNA"/>
</dbReference>
<protein>
    <submittedName>
        <fullName evidence="2">Beta-lactamase family protein</fullName>
    </submittedName>
</protein>
<dbReference type="Proteomes" id="UP000502136">
    <property type="component" value="Chromosome"/>
</dbReference>
<sequence>MNSTREEMGEIAKPDKVLLKLQEVADRRSILGLSCAYLIRGRVVWKGSLGLADRERRIPVTERTVFRIASISKTVGAAAILQLAERGLCSLDDDAGRLLGLPLRHPLHPEQPIRLRHLLTHTSGLQDEYASFAAASREEPMLPLSELLLPGGAYHPLRLWGELAPGDPAGYAYSNLGAIVLATIVERLSGERFDRYCRKQLLLPLGMSDSSFLLHDIEDPDRIAVLYERERADGAWTPAMDDFRGVLPPPNAALRDYVPGVNGSLFSPQGGLRTTIADLSRWLEMLAAGGERNGVRLLKARTVRDMMDKHWVRDPQEGFYREGGLQLQRTRDLFPGRLMLGHAGDAYGLKSGMYVEPETGTGFVYAMNGLDDAKDGHVFTAAETELAQAMTDIFRKR</sequence>
<organism evidence="2 3">
    <name type="scientific">Paenibacillus albicereus</name>
    <dbReference type="NCBI Taxonomy" id="2726185"/>
    <lineage>
        <taxon>Bacteria</taxon>
        <taxon>Bacillati</taxon>
        <taxon>Bacillota</taxon>
        <taxon>Bacilli</taxon>
        <taxon>Bacillales</taxon>
        <taxon>Paenibacillaceae</taxon>
        <taxon>Paenibacillus</taxon>
    </lineage>
</organism>
<dbReference type="KEGG" id="palr:HGI30_19420"/>
<gene>
    <name evidence="2" type="ORF">HGI30_19420</name>
</gene>
<keyword evidence="3" id="KW-1185">Reference proteome</keyword>
<evidence type="ECO:0000313" key="3">
    <source>
        <dbReference type="Proteomes" id="UP000502136"/>
    </source>
</evidence>
<dbReference type="SUPFAM" id="SSF56601">
    <property type="entry name" value="beta-lactamase/transpeptidase-like"/>
    <property type="match status" value="1"/>
</dbReference>
<dbReference type="InterPro" id="IPR001466">
    <property type="entry name" value="Beta-lactam-related"/>
</dbReference>
<evidence type="ECO:0000259" key="1">
    <source>
        <dbReference type="Pfam" id="PF00144"/>
    </source>
</evidence>